<accession>A0A699Y0M7</accession>
<reference evidence="2" key="1">
    <citation type="journal article" date="2019" name="Sci. Rep.">
        <title>Draft genome of Tanacetum cinerariifolium, the natural source of mosquito coil.</title>
        <authorList>
            <person name="Yamashiro T."/>
            <person name="Shiraishi A."/>
            <person name="Satake H."/>
            <person name="Nakayama K."/>
        </authorList>
    </citation>
    <scope>NUCLEOTIDE SEQUENCE</scope>
</reference>
<sequence length="79" mass="8042">HRPRHRQLHPDRRLAGRSVARRCAAEAAGLSGLYRRRGPGAHPGGHGRAPRPCRAPAGTAAAAGAAAGLHGLRPGGHAA</sequence>
<evidence type="ECO:0000256" key="1">
    <source>
        <dbReference type="SAM" id="MobiDB-lite"/>
    </source>
</evidence>
<feature type="region of interest" description="Disordered" evidence="1">
    <location>
        <begin position="28"/>
        <end position="58"/>
    </location>
</feature>
<proteinExistence type="predicted"/>
<dbReference type="EMBL" id="BKCJ011889402">
    <property type="protein sequence ID" value="GFD61304.1"/>
    <property type="molecule type" value="Genomic_DNA"/>
</dbReference>
<evidence type="ECO:0000313" key="2">
    <source>
        <dbReference type="EMBL" id="GFD61304.1"/>
    </source>
</evidence>
<feature type="region of interest" description="Disordered" evidence="1">
    <location>
        <begin position="1"/>
        <end position="20"/>
    </location>
</feature>
<feature type="non-terminal residue" evidence="2">
    <location>
        <position position="79"/>
    </location>
</feature>
<organism evidence="2">
    <name type="scientific">Tanacetum cinerariifolium</name>
    <name type="common">Dalmatian daisy</name>
    <name type="synonym">Chrysanthemum cinerariifolium</name>
    <dbReference type="NCBI Taxonomy" id="118510"/>
    <lineage>
        <taxon>Eukaryota</taxon>
        <taxon>Viridiplantae</taxon>
        <taxon>Streptophyta</taxon>
        <taxon>Embryophyta</taxon>
        <taxon>Tracheophyta</taxon>
        <taxon>Spermatophyta</taxon>
        <taxon>Magnoliopsida</taxon>
        <taxon>eudicotyledons</taxon>
        <taxon>Gunneridae</taxon>
        <taxon>Pentapetalae</taxon>
        <taxon>asterids</taxon>
        <taxon>campanulids</taxon>
        <taxon>Asterales</taxon>
        <taxon>Asteraceae</taxon>
        <taxon>Asteroideae</taxon>
        <taxon>Anthemideae</taxon>
        <taxon>Anthemidinae</taxon>
        <taxon>Tanacetum</taxon>
    </lineage>
</organism>
<gene>
    <name evidence="2" type="ORF">Tci_933273</name>
</gene>
<dbReference type="AlphaFoldDB" id="A0A699Y0M7"/>
<feature type="non-terminal residue" evidence="2">
    <location>
        <position position="1"/>
    </location>
</feature>
<name>A0A699Y0M7_TANCI</name>
<comment type="caution">
    <text evidence="2">The sequence shown here is derived from an EMBL/GenBank/DDBJ whole genome shotgun (WGS) entry which is preliminary data.</text>
</comment>
<protein>
    <submittedName>
        <fullName evidence="2">Uncharacterized protein</fullName>
    </submittedName>
</protein>